<organism evidence="2 3">
    <name type="scientific">Marine Group III euryarchaeote</name>
    <dbReference type="NCBI Taxonomy" id="2173149"/>
    <lineage>
        <taxon>Archaea</taxon>
        <taxon>Methanobacteriati</taxon>
        <taxon>Thermoplasmatota</taxon>
        <taxon>Thermoplasmata</taxon>
        <taxon>Candidatus Thermoprofundales</taxon>
    </lineage>
</organism>
<dbReference type="PROSITE" id="PS50830">
    <property type="entry name" value="TNASE_3"/>
    <property type="match status" value="1"/>
</dbReference>
<sequence length="170" mass="19473">MANYINEEPCEFIYNITAVEKVVDGDTIDAVFDLGFDVRICNRIRLLGIDTPESRTRDLEEKFYGKLASAALKSWVHWAVMSDRDDIEIQCRCPESDSRGKFGRVLGELWINCTEDGHDFAGWTNINKWMCESGYAVGYFGGSKEEIEEAHMKNRQVLLEQQGVKYEGEK</sequence>
<dbReference type="InterPro" id="IPR035437">
    <property type="entry name" value="SNase_OB-fold_sf"/>
</dbReference>
<dbReference type="Proteomes" id="UP000585802">
    <property type="component" value="Unassembled WGS sequence"/>
</dbReference>
<dbReference type="EMBL" id="DUCX01000032">
    <property type="protein sequence ID" value="HIF37152.1"/>
    <property type="molecule type" value="Genomic_DNA"/>
</dbReference>
<proteinExistence type="predicted"/>
<gene>
    <name evidence="2" type="ORF">EYQ70_01875</name>
</gene>
<feature type="domain" description="TNase-like" evidence="1">
    <location>
        <begin position="19"/>
        <end position="170"/>
    </location>
</feature>
<dbReference type="Pfam" id="PF00565">
    <property type="entry name" value="SNase"/>
    <property type="match status" value="1"/>
</dbReference>
<comment type="caution">
    <text evidence="2">The sequence shown here is derived from an EMBL/GenBank/DDBJ whole genome shotgun (WGS) entry which is preliminary data.</text>
</comment>
<evidence type="ECO:0000313" key="3">
    <source>
        <dbReference type="Proteomes" id="UP000585802"/>
    </source>
</evidence>
<protein>
    <submittedName>
        <fullName evidence="2">Thermonuclease family protein</fullName>
    </submittedName>
</protein>
<dbReference type="Gene3D" id="2.40.50.90">
    <property type="match status" value="1"/>
</dbReference>
<name>A0A7J4GVR8_9ARCH</name>
<evidence type="ECO:0000313" key="2">
    <source>
        <dbReference type="EMBL" id="HIF37152.1"/>
    </source>
</evidence>
<dbReference type="SUPFAM" id="SSF50199">
    <property type="entry name" value="Staphylococcal nuclease"/>
    <property type="match status" value="1"/>
</dbReference>
<accession>A0A7J4GVR8</accession>
<dbReference type="AlphaFoldDB" id="A0A7J4GVR8"/>
<reference evidence="3" key="1">
    <citation type="journal article" date="2019" name="bioRxiv">
        <title>Genome diversification in globally distributed novel marine Proteobacteria is linked to environmental adaptation.</title>
        <authorList>
            <person name="Zhou Z."/>
            <person name="Tran P.Q."/>
            <person name="Kieft K."/>
            <person name="Anantharaman K."/>
        </authorList>
    </citation>
    <scope>NUCLEOTIDE SEQUENCE [LARGE SCALE GENOMIC DNA]</scope>
</reference>
<dbReference type="InterPro" id="IPR016071">
    <property type="entry name" value="Staphylococal_nuclease_OB-fold"/>
</dbReference>
<evidence type="ECO:0000259" key="1">
    <source>
        <dbReference type="PROSITE" id="PS50830"/>
    </source>
</evidence>